<comment type="caution">
    <text evidence="2">The sequence shown here is derived from an EMBL/GenBank/DDBJ whole genome shotgun (WGS) entry which is preliminary data.</text>
</comment>
<keyword evidence="3" id="KW-1185">Reference proteome</keyword>
<sequence>MLLNILLYVALLPSIATACKPEKRIPGEGCCYKDKSVCVYWLGTYAGCLSRDPPPLCSPYVLARCGADCCRTDGQKNQNDGVKGDKCG</sequence>
<organism evidence="2 3">
    <name type="scientific">Colletotrichum orbiculare (strain 104-T / ATCC 96160 / CBS 514.97 / LARS 414 / MAFF 240422)</name>
    <name type="common">Cucumber anthracnose fungus</name>
    <name type="synonym">Colletotrichum lagenarium</name>
    <dbReference type="NCBI Taxonomy" id="1213857"/>
    <lineage>
        <taxon>Eukaryota</taxon>
        <taxon>Fungi</taxon>
        <taxon>Dikarya</taxon>
        <taxon>Ascomycota</taxon>
        <taxon>Pezizomycotina</taxon>
        <taxon>Sordariomycetes</taxon>
        <taxon>Hypocreomycetidae</taxon>
        <taxon>Glomerellales</taxon>
        <taxon>Glomerellaceae</taxon>
        <taxon>Colletotrichum</taxon>
        <taxon>Colletotrichum orbiculare species complex</taxon>
    </lineage>
</organism>
<accession>A0A484G4D3</accession>
<dbReference type="EMBL" id="AMCV02000005">
    <property type="protein sequence ID" value="TDZ24415.1"/>
    <property type="molecule type" value="Genomic_DNA"/>
</dbReference>
<feature type="chain" id="PRO_5019764765" evidence="1">
    <location>
        <begin position="19"/>
        <end position="88"/>
    </location>
</feature>
<reference evidence="3" key="1">
    <citation type="journal article" date="2013" name="New Phytol.">
        <title>Comparative genomic and transcriptomic analyses reveal the hemibiotrophic stage shift of Colletotrichum fungi.</title>
        <authorList>
            <person name="Gan P."/>
            <person name="Ikeda K."/>
            <person name="Irieda H."/>
            <person name="Narusaka M."/>
            <person name="O'Connell R.J."/>
            <person name="Narusaka Y."/>
            <person name="Takano Y."/>
            <person name="Kubo Y."/>
            <person name="Shirasu K."/>
        </authorList>
    </citation>
    <scope>NUCLEOTIDE SEQUENCE [LARGE SCALE GENOMIC DNA]</scope>
    <source>
        <strain evidence="3">104-T / ATCC 96160 / CBS 514.97 / LARS 414 / MAFF 240422</strain>
    </source>
</reference>
<protein>
    <submittedName>
        <fullName evidence="2">Uncharacterized protein</fullName>
    </submittedName>
</protein>
<evidence type="ECO:0000313" key="2">
    <source>
        <dbReference type="EMBL" id="TDZ24415.1"/>
    </source>
</evidence>
<dbReference type="OrthoDB" id="5321842at2759"/>
<feature type="signal peptide" evidence="1">
    <location>
        <begin position="1"/>
        <end position="18"/>
    </location>
</feature>
<reference evidence="3" key="2">
    <citation type="journal article" date="2019" name="Mol. Plant Microbe Interact.">
        <title>Genome sequence resources for four phytopathogenic fungi from the Colletotrichum orbiculare species complex.</title>
        <authorList>
            <person name="Gan P."/>
            <person name="Tsushima A."/>
            <person name="Narusaka M."/>
            <person name="Narusaka Y."/>
            <person name="Takano Y."/>
            <person name="Kubo Y."/>
            <person name="Shirasu K."/>
        </authorList>
    </citation>
    <scope>GENOME REANNOTATION</scope>
    <source>
        <strain evidence="3">104-T / ATCC 96160 / CBS 514.97 / LARS 414 / MAFF 240422</strain>
    </source>
</reference>
<dbReference type="STRING" id="1213857.A0A484G4D3"/>
<evidence type="ECO:0000313" key="3">
    <source>
        <dbReference type="Proteomes" id="UP000014480"/>
    </source>
</evidence>
<dbReference type="AlphaFoldDB" id="A0A484G4D3"/>
<evidence type="ECO:0000256" key="1">
    <source>
        <dbReference type="SAM" id="SignalP"/>
    </source>
</evidence>
<name>A0A484G4D3_COLOR</name>
<gene>
    <name evidence="2" type="ORF">Cob_v003422</name>
</gene>
<dbReference type="Proteomes" id="UP000014480">
    <property type="component" value="Unassembled WGS sequence"/>
</dbReference>
<proteinExistence type="predicted"/>
<keyword evidence="1" id="KW-0732">Signal</keyword>